<gene>
    <name evidence="2" type="ORF">TNCT_563231</name>
</gene>
<protein>
    <submittedName>
        <fullName evidence="2">Uncharacterized protein</fullName>
    </submittedName>
</protein>
<sequence length="103" mass="11786">MPLKNKSNRARKHPSFNRASKAQRVRRIEEKRSAYIDSSFENNTIAPINEPDLFTRSEAKSLTSLRTPQNALTAEEMSDLPDLCIETSIDCTENCFIFLQLHS</sequence>
<feature type="region of interest" description="Disordered" evidence="1">
    <location>
        <begin position="1"/>
        <end position="24"/>
    </location>
</feature>
<evidence type="ECO:0000313" key="3">
    <source>
        <dbReference type="Proteomes" id="UP000887116"/>
    </source>
</evidence>
<reference evidence="2" key="1">
    <citation type="submission" date="2020-07" db="EMBL/GenBank/DDBJ databases">
        <title>Multicomponent nature underlies the extraordinary mechanical properties of spider dragline silk.</title>
        <authorList>
            <person name="Kono N."/>
            <person name="Nakamura H."/>
            <person name="Mori M."/>
            <person name="Yoshida Y."/>
            <person name="Ohtoshi R."/>
            <person name="Malay A.D."/>
            <person name="Moran D.A.P."/>
            <person name="Tomita M."/>
            <person name="Numata K."/>
            <person name="Arakawa K."/>
        </authorList>
    </citation>
    <scope>NUCLEOTIDE SEQUENCE</scope>
</reference>
<evidence type="ECO:0000313" key="2">
    <source>
        <dbReference type="EMBL" id="GFR26174.1"/>
    </source>
</evidence>
<keyword evidence="3" id="KW-1185">Reference proteome</keyword>
<dbReference type="EMBL" id="BMAO01028637">
    <property type="protein sequence ID" value="GFR26174.1"/>
    <property type="molecule type" value="Genomic_DNA"/>
</dbReference>
<accession>A0A8X6HM05</accession>
<evidence type="ECO:0000256" key="1">
    <source>
        <dbReference type="SAM" id="MobiDB-lite"/>
    </source>
</evidence>
<name>A0A8X6HM05_TRICU</name>
<proteinExistence type="predicted"/>
<dbReference type="Proteomes" id="UP000887116">
    <property type="component" value="Unassembled WGS sequence"/>
</dbReference>
<organism evidence="2 3">
    <name type="scientific">Trichonephila clavata</name>
    <name type="common">Joro spider</name>
    <name type="synonym">Nephila clavata</name>
    <dbReference type="NCBI Taxonomy" id="2740835"/>
    <lineage>
        <taxon>Eukaryota</taxon>
        <taxon>Metazoa</taxon>
        <taxon>Ecdysozoa</taxon>
        <taxon>Arthropoda</taxon>
        <taxon>Chelicerata</taxon>
        <taxon>Arachnida</taxon>
        <taxon>Araneae</taxon>
        <taxon>Araneomorphae</taxon>
        <taxon>Entelegynae</taxon>
        <taxon>Araneoidea</taxon>
        <taxon>Nephilidae</taxon>
        <taxon>Trichonephila</taxon>
    </lineage>
</organism>
<dbReference type="OrthoDB" id="10544958at2759"/>
<comment type="caution">
    <text evidence="2">The sequence shown here is derived from an EMBL/GenBank/DDBJ whole genome shotgun (WGS) entry which is preliminary data.</text>
</comment>
<dbReference type="AlphaFoldDB" id="A0A8X6HM05"/>